<dbReference type="InterPro" id="IPR056823">
    <property type="entry name" value="TEN-like_YD-shell"/>
</dbReference>
<dbReference type="Gene3D" id="2.180.10.10">
    <property type="entry name" value="RHS repeat-associated core"/>
    <property type="match status" value="7"/>
</dbReference>
<proteinExistence type="predicted"/>
<feature type="domain" description="Teneurin-like YD-shell" evidence="3">
    <location>
        <begin position="2374"/>
        <end position="2511"/>
    </location>
</feature>
<comment type="caution">
    <text evidence="4">The sequence shown here is derived from an EMBL/GenBank/DDBJ whole genome shotgun (WGS) entry which is preliminary data.</text>
</comment>
<dbReference type="PANTHER" id="PTHR32305:SF15">
    <property type="entry name" value="PROTEIN RHSA-RELATED"/>
    <property type="match status" value="1"/>
</dbReference>
<feature type="domain" description="Teneurin-like YD-shell" evidence="3">
    <location>
        <begin position="2531"/>
        <end position="2810"/>
    </location>
</feature>
<keyword evidence="5" id="KW-1185">Reference proteome</keyword>
<dbReference type="Proteomes" id="UP000711047">
    <property type="component" value="Unassembled WGS sequence"/>
</dbReference>
<keyword evidence="2" id="KW-0732">Signal</keyword>
<sequence length="3245" mass="366143">MKACIRISLASFIFMMFFLPAASAETLQDQLNNLVGPKQKYNTMLSPAYLRTNETVDEISPQSGSLSITQTDYVLPGKNGLDLEFKRIYKNEAANVQEMEVNYVDGAWVDRAFSYAKTSSFYEDRYNLGMGMRFSFPSIEVKVNSDGSSHKFLHTDSGDVYRLKPANLEGAYVFLPEGQTVKDVVVREATAYQNGQEGGTSKYKMTGKDGKNTYFSEDGRILGIVDRYGNTINFQYDTLSYSIDGHSITKKLISKITDSVGRDTTIEYKEDFNYKVGPIGVDAPVSANNYYTASQSPNNTDSGDLKGKFQVILHLPGDKSIVYDKSAALVNDSKRVIRTRLQRVYDTDAKPKYMFWYEQPDLGFTYFNKDKYSAYSRYENLVLVDEVKSNKAKSYVYNTYTKRLNEGSMQYRKVFESSDLIKKGFDAAKPNLLDKFITDTYNKKTYTYTNEADGYGTADYKQDDKAYLKDTYRYYTTLTDVNGSTVKYTYNGNQEMIQTEKLGKNHKETVTSEHDELKLVKKQETLVYQVANGQATGEPVHKIENYRYDEYGNMTSYTGPIADRDSKGYPVNNEHTVLYTYDINKFHILTQKTWKLDQNTTAQTNYQLDSKGNVLKESKANDDPVNPWLITDYAYDTFGNLIRKTAHDSSQDFTTYYEYGIDANGTNTKGAYLTKQYQQSGGKTYAKTYAYDMHTGNILSEIDANGNKTSYQYDAVGRVLKNIRPDNKSLQYEYLESPYANFKIQYTDAGNYKYLNEYDILGNLLNSKIWQDNAWLTTLIRQYDSFANLIKEVDANGHSARYSYDSNQNVVEKSYYAKDQTLKGKLALQYQNNNDPLMPLMLTITDEEGYDKRSYYDPLGQMVKREITPDHQKFYTSTASFDYAGNILSESDQKQNTTRYTYDSQGRKTSQTDAMGNTTEYTYNILGQVVNEKAPGGKITEWTYDNLGRNTVKKIIQSGSADYYYTRNEFDAVNNLVKTTVGAFLSGVNQDSSIISYVYDSQNRISDEYSKLTESSSTHIHYDYDANGNKTKVVEYGDSIGNRLIVRNFQYDFAGRPILESGVSNEKAGDGKIVERGQFETKYVYDLAGNLLKKQIFNGTSYDTEENTYTYRNLIATTKSPFNAKGARQKRFDYDKVGNLVAETSIISGTERTTSYTYDGMALKTSVTDPLGNTTRYQYDPAGNVVKMVDARYYTQSVAEAPGIEKEYDALNRLVKTTAFDGTTKEVVDYKEYDGRGNPIKQADGEGYNTENPAKSIGAEYRYNVLDKPVLVVSAQIAYLNQQQGTSHFTKSLSYDGSGNVLIETTGPGNTARFSYDLGGRLQQLTYPDGSTVKKEYDLTGKWVINSIDQLGHVTKTYNNIFEKPYLIEYADGTKEMFKYSSKGELLESVNKEGNSTYYSYDLAGNQISEKSFINKDGTYNNYRLTRVDYDEASNIMVKESFLSKTNKASGAVSESSADNRMEQIFDKAGRLIVIKGPFGRESKSDYDRSGNVIASYQKVSDANYDITRYSYDLRGRLNRSTLLVKTADISSEYLAGAEFDNEYVDRLHVITSYSYYKNDQIKSKTDPKGNKTLFEYDYDKLMVKKTDALQGISIYQYDSNGNLIAETNPNGVATLYEYDALKRLLRKIAPSSDGERAITRYVYDLAGNLTREVSPNQYSSEKDKNGQLAQLKGMSYTYDTMNRRISKISPEGIGLEYILYNLNGQVAKVVDGLRYNGNLKTSKGTTYAYDGLGRMVNETNALGVSKQYEYSVLDNLVKQTDGRGNSTFYNVNSDGTIAQVSNPDGGVVKYEYDKLGRKILETSPLGATTVYSYNAFGKEKSIKDPYGYSIEKKYDLNSNQVSEKDKRGSLSLYSYDSMDRLTVKKIPLEMDSSKNIVYLSEQYKYDSLGNLLKKMITGSKDDSPKRETTYTYYDNNLVQNIADNSGANTVKKYDKNGNMIRQENLRLDGLADVQEFEFDSENRLTQKTNWLDEESVGEASYLLNVATLRATDMPGKIRQTTGYVYDILGNKVQDINPRAYGYLETDTTNRKLYTSYYTYDILNRPEKFVRYKGTTAVYKQYGYDEAGNKITSRDERGGVTHYQYDAANRVAVTTNTKDKEFVFQYDLAGNKVQEENSKGYTISYTYDKLNRLVLTKDPEGTVISKNIYDANSNITKKIDAKGYAAGSEDNSQYGNVYQYDLANRLIAFIDPELAAQNGNSKFTTKYQYNIYGDMVSQADALGNLMQYEYNNAGHLIKVIDGEQVEVTYGYDRIGNKLFMKDGRGKLTQYRYGSFGVQQSVTDASNQSIGYKYDLALNKILMTDQMMRDTTYEYDNFNHLIETKVSQTGDKVLYGYDEAGNRIRMTDESGVSTYIYDSENLLLEMSKDGKKQISYTYDDIGNIDTITDALGYVTTYHYDKSSRMNQVTYDGHTTAYTYDLNGNRAAVQYEDGVREVFGYDRNNRLLTVINKRKNGSEISGYRYTYDEAGRQETESDSYGTTKYKYDQAGRILQIEAPGKTTVYAYDGAGNRKSMLETYTSMQPSSYKNTITQQAIEFKLKKAEYLYSSSNQLLKLEERMNGADGKEVLLKTVDYLYDAGGNELSQRTSYIQPHSADLHQSTGGETYEAGELQKTNRYIEKVSRTYDGFNRLKKAVTVKSGDRSEIEFMYNGDGLRTQKTVRSTKTPDVDKETHYVYDRQHVILELDSSGKLSTRYIRGINYIARMDQAEKYTYYLYNGHGDVVQTVTASGEVQNQYDYDVFGNRTLTIELYVESIQYGGEFYDAESGLYYLRARYYDPYTARFISEDSYRGEDTNPLSLNLYTYAHNNPILFLDPTGHWAAGDEKLNVEAQAKLIALTNAYYKAVTEAEKKAITAQATTVRTTEGAKDKSVVSPLQFQTAEVTKIVVNGTSKGYATEKEWRQALQKVGIGASDSERKTVGDTFSGGASTINYSTVNMVTIGRTSLTVTVNSSSRTVDSTKKTTDSATASLAMNYKVTANELKFIADTGSYMGSLEKSLYVIDAVKSNKGKVTSNILKDAKLKVAKGPMGTVDMLQFTYDMSEKGFTVGEALKMYKEEVTDPRMAEAYATVTLNLVGSGFSLKRMAQAESKVSVTRTPSKPKLAGIVEGEVKAAGGTGKLSGNFETYFRTMSKADYNTLVQTGKMPATSETFISPTRSFSEGYDGVTIEFKVNAGTTKSLEKIGVRDASDLTKNVYNNMPTVSKGWTSINAYFKGEGDQINIGLGKGNALDTFNSNIIEYKIVGGK</sequence>
<feature type="domain" description="Teneurin-like YD-shell" evidence="3">
    <location>
        <begin position="2118"/>
        <end position="2288"/>
    </location>
</feature>
<keyword evidence="1" id="KW-0677">Repeat</keyword>
<dbReference type="Pfam" id="PF25023">
    <property type="entry name" value="TEN_YD-shell"/>
    <property type="match status" value="4"/>
</dbReference>
<name>A0ABX2DUF7_9BACL</name>
<reference evidence="4 5" key="1">
    <citation type="submission" date="2020-05" db="EMBL/GenBank/DDBJ databases">
        <title>Paenibacillus glebae, sp. nov., Paenibacillus humi sp. nov., Paenibacillus pedi sp. nov., Paenibacillus terrestris sp. nov. and Paenibacillus terricola sp. nov., isolated from a forest top soil sample.</title>
        <authorList>
            <person name="Qi S."/>
            <person name="Carlier A."/>
            <person name="Cnockaert M."/>
            <person name="Vandamme P."/>
        </authorList>
    </citation>
    <scope>NUCLEOTIDE SEQUENCE [LARGE SCALE GENOMIC DNA]</scope>
    <source>
        <strain evidence="4 5">LMG 29502</strain>
    </source>
</reference>
<organism evidence="4 5">
    <name type="scientific">Paenibacillus tritici</name>
    <dbReference type="NCBI Taxonomy" id="1873425"/>
    <lineage>
        <taxon>Bacteria</taxon>
        <taxon>Bacillati</taxon>
        <taxon>Bacillota</taxon>
        <taxon>Bacilli</taxon>
        <taxon>Bacillales</taxon>
        <taxon>Paenibacillaceae</taxon>
        <taxon>Paenibacillus</taxon>
    </lineage>
</organism>
<evidence type="ECO:0000256" key="2">
    <source>
        <dbReference type="SAM" id="SignalP"/>
    </source>
</evidence>
<dbReference type="Pfam" id="PF05593">
    <property type="entry name" value="RHS_repeat"/>
    <property type="match status" value="5"/>
</dbReference>
<feature type="domain" description="Teneurin-like YD-shell" evidence="3">
    <location>
        <begin position="1282"/>
        <end position="1698"/>
    </location>
</feature>
<evidence type="ECO:0000313" key="5">
    <source>
        <dbReference type="Proteomes" id="UP000711047"/>
    </source>
</evidence>
<gene>
    <name evidence="4" type="ORF">HQN87_23090</name>
</gene>
<dbReference type="NCBIfam" id="TIGR03696">
    <property type="entry name" value="Rhs_assc_core"/>
    <property type="match status" value="1"/>
</dbReference>
<dbReference type="EMBL" id="JABMKX010000013">
    <property type="protein sequence ID" value="NQX48217.1"/>
    <property type="molecule type" value="Genomic_DNA"/>
</dbReference>
<dbReference type="NCBIfam" id="TIGR01643">
    <property type="entry name" value="YD_repeat_2x"/>
    <property type="match status" value="5"/>
</dbReference>
<evidence type="ECO:0000313" key="4">
    <source>
        <dbReference type="EMBL" id="NQX48217.1"/>
    </source>
</evidence>
<protein>
    <recommendedName>
        <fullName evidence="3">Teneurin-like YD-shell domain-containing protein</fullName>
    </recommendedName>
</protein>
<evidence type="ECO:0000259" key="3">
    <source>
        <dbReference type="Pfam" id="PF25023"/>
    </source>
</evidence>
<accession>A0ABX2DUF7</accession>
<dbReference type="InterPro" id="IPR022385">
    <property type="entry name" value="Rhs_assc_core"/>
</dbReference>
<dbReference type="InterPro" id="IPR031325">
    <property type="entry name" value="RHS_repeat"/>
</dbReference>
<dbReference type="InterPro" id="IPR050708">
    <property type="entry name" value="T6SS_VgrG/RHS"/>
</dbReference>
<feature type="chain" id="PRO_5046011257" description="Teneurin-like YD-shell domain-containing protein" evidence="2">
    <location>
        <begin position="25"/>
        <end position="3245"/>
    </location>
</feature>
<evidence type="ECO:0000256" key="1">
    <source>
        <dbReference type="ARBA" id="ARBA00022737"/>
    </source>
</evidence>
<feature type="signal peptide" evidence="2">
    <location>
        <begin position="1"/>
        <end position="24"/>
    </location>
</feature>
<dbReference type="PANTHER" id="PTHR32305">
    <property type="match status" value="1"/>
</dbReference>
<dbReference type="InterPro" id="IPR006530">
    <property type="entry name" value="YD"/>
</dbReference>